<comment type="caution">
    <text evidence="2">The sequence shown here is derived from an EMBL/GenBank/DDBJ whole genome shotgun (WGS) entry which is preliminary data.</text>
</comment>
<evidence type="ECO:0000313" key="3">
    <source>
        <dbReference type="Proteomes" id="UP001488805"/>
    </source>
</evidence>
<dbReference type="Proteomes" id="UP001488805">
    <property type="component" value="Unassembled WGS sequence"/>
</dbReference>
<gene>
    <name evidence="1" type="ORF">VZT92_019759</name>
    <name evidence="2" type="ORF">VZT92_019774</name>
</gene>
<dbReference type="EMBL" id="JBCEZU010000221">
    <property type="protein sequence ID" value="KAK9523379.1"/>
    <property type="molecule type" value="Genomic_DNA"/>
</dbReference>
<evidence type="ECO:0000313" key="2">
    <source>
        <dbReference type="EMBL" id="KAK9523379.1"/>
    </source>
</evidence>
<dbReference type="AlphaFoldDB" id="A0AAW1EL40"/>
<accession>A0AAW1EL40</accession>
<reference evidence="2 3" key="1">
    <citation type="journal article" date="2024" name="Genome Biol. Evol.">
        <title>Chromosome-level genome assembly of the viviparous eelpout Zoarces viviparus.</title>
        <authorList>
            <person name="Fuhrmann N."/>
            <person name="Brasseur M.V."/>
            <person name="Bakowski C.E."/>
            <person name="Podsiadlowski L."/>
            <person name="Prost S."/>
            <person name="Krehenwinkel H."/>
            <person name="Mayer C."/>
        </authorList>
    </citation>
    <scope>NUCLEOTIDE SEQUENCE [LARGE SCALE GENOMIC DNA]</scope>
    <source>
        <strain evidence="2">NO-MEL_2022_Ind0_liver</strain>
    </source>
</reference>
<name>A0AAW1EL40_ZOAVI</name>
<proteinExistence type="predicted"/>
<protein>
    <submittedName>
        <fullName evidence="2">Uncharacterized protein</fullName>
    </submittedName>
</protein>
<keyword evidence="3" id="KW-1185">Reference proteome</keyword>
<organism evidence="2 3">
    <name type="scientific">Zoarces viviparus</name>
    <name type="common">Viviparous eelpout</name>
    <name type="synonym">Blennius viviparus</name>
    <dbReference type="NCBI Taxonomy" id="48416"/>
    <lineage>
        <taxon>Eukaryota</taxon>
        <taxon>Metazoa</taxon>
        <taxon>Chordata</taxon>
        <taxon>Craniata</taxon>
        <taxon>Vertebrata</taxon>
        <taxon>Euteleostomi</taxon>
        <taxon>Actinopterygii</taxon>
        <taxon>Neopterygii</taxon>
        <taxon>Teleostei</taxon>
        <taxon>Neoteleostei</taxon>
        <taxon>Acanthomorphata</taxon>
        <taxon>Eupercaria</taxon>
        <taxon>Perciformes</taxon>
        <taxon>Cottioidei</taxon>
        <taxon>Zoarcales</taxon>
        <taxon>Zoarcidae</taxon>
        <taxon>Zoarcinae</taxon>
        <taxon>Zoarces</taxon>
    </lineage>
</organism>
<dbReference type="EMBL" id="JBCEZU010000221">
    <property type="protein sequence ID" value="KAK9523363.1"/>
    <property type="molecule type" value="Genomic_DNA"/>
</dbReference>
<evidence type="ECO:0000313" key="1">
    <source>
        <dbReference type="EMBL" id="KAK9523363.1"/>
    </source>
</evidence>
<sequence length="73" mass="8115">MVQVAGPNGAMMVHRPWTDRDMTDALAHLPDPQVSDTMFGDELIVFCRGFSPTEGELRRLLMKKPGPANYAKV</sequence>